<proteinExistence type="predicted"/>
<dbReference type="InterPro" id="IPR053151">
    <property type="entry name" value="RNase_H-like"/>
</dbReference>
<dbReference type="RefSeq" id="XP_035543624.1">
    <property type="nucleotide sequence ID" value="XM_035687731.1"/>
</dbReference>
<dbReference type="GO" id="GO:0004523">
    <property type="term" value="F:RNA-DNA hybrid ribonuclease activity"/>
    <property type="evidence" value="ECO:0007669"/>
    <property type="project" value="InterPro"/>
</dbReference>
<name>A0A6P9E857_JUGRE</name>
<dbReference type="InterPro" id="IPR036397">
    <property type="entry name" value="RNaseH_sf"/>
</dbReference>
<evidence type="ECO:0000313" key="3">
    <source>
        <dbReference type="Proteomes" id="UP000235220"/>
    </source>
</evidence>
<sequence>MNVPSRVKVFAWRACKNGLPTLQNLKTRKFVKEATCEWCKEDDEDTDHALLSCKTAREVWAALLPEVTRDASHKSLLDIAMQIQFRGNNGDLEKLFLIAWGVCQKPNGGKAMCRWLPSEQGMLKLNVDGAVFASQQRAGVGVILRDDKGEVILSACKKENDINDHLEIELIAILRGLQICLPLGIPQLVIESDSLLLVDEIQNDKAPRSLHGNLVTQIKQLMQRLQKCFIQHSGRLGNSVAHGMARHAWNVDDLVTWWGSYPHCIAQVIWSDSML</sequence>
<evidence type="ECO:0000259" key="1">
    <source>
        <dbReference type="Pfam" id="PF13456"/>
    </source>
</evidence>
<dbReference type="InterPro" id="IPR044730">
    <property type="entry name" value="RNase_H-like_dom_plant"/>
</dbReference>
<dbReference type="GO" id="GO:0003676">
    <property type="term" value="F:nucleic acid binding"/>
    <property type="evidence" value="ECO:0007669"/>
    <property type="project" value="InterPro"/>
</dbReference>
<feature type="domain" description="RNase H type-1" evidence="1">
    <location>
        <begin position="126"/>
        <end position="248"/>
    </location>
</feature>
<reference evidence="4" key="1">
    <citation type="submission" date="2025-08" db="UniProtKB">
        <authorList>
            <consortium name="RefSeq"/>
        </authorList>
    </citation>
    <scope>IDENTIFICATION</scope>
    <source>
        <tissue evidence="4">Leaves</tissue>
    </source>
</reference>
<keyword evidence="3" id="KW-1185">Reference proteome</keyword>
<dbReference type="Gene3D" id="3.30.420.10">
    <property type="entry name" value="Ribonuclease H-like superfamily/Ribonuclease H"/>
    <property type="match status" value="1"/>
</dbReference>
<dbReference type="Pfam" id="PF13966">
    <property type="entry name" value="zf-RVT"/>
    <property type="match status" value="1"/>
</dbReference>
<evidence type="ECO:0000313" key="4">
    <source>
        <dbReference type="RefSeq" id="XP_035543624.1"/>
    </source>
</evidence>
<organism evidence="3 4">
    <name type="scientific">Juglans regia</name>
    <name type="common">English walnut</name>
    <dbReference type="NCBI Taxonomy" id="51240"/>
    <lineage>
        <taxon>Eukaryota</taxon>
        <taxon>Viridiplantae</taxon>
        <taxon>Streptophyta</taxon>
        <taxon>Embryophyta</taxon>
        <taxon>Tracheophyta</taxon>
        <taxon>Spermatophyta</taxon>
        <taxon>Magnoliopsida</taxon>
        <taxon>eudicotyledons</taxon>
        <taxon>Gunneridae</taxon>
        <taxon>Pentapetalae</taxon>
        <taxon>rosids</taxon>
        <taxon>fabids</taxon>
        <taxon>Fagales</taxon>
        <taxon>Juglandaceae</taxon>
        <taxon>Juglans</taxon>
    </lineage>
</organism>
<dbReference type="SUPFAM" id="SSF53098">
    <property type="entry name" value="Ribonuclease H-like"/>
    <property type="match status" value="1"/>
</dbReference>
<dbReference type="InterPro" id="IPR012337">
    <property type="entry name" value="RNaseH-like_sf"/>
</dbReference>
<gene>
    <name evidence="4" type="primary">LOC118347700</name>
</gene>
<dbReference type="InterPro" id="IPR002156">
    <property type="entry name" value="RNaseH_domain"/>
</dbReference>
<dbReference type="PANTHER" id="PTHR47723">
    <property type="entry name" value="OS05G0353850 PROTEIN"/>
    <property type="match status" value="1"/>
</dbReference>
<dbReference type="CDD" id="cd06222">
    <property type="entry name" value="RNase_H_like"/>
    <property type="match status" value="1"/>
</dbReference>
<dbReference type="PANTHER" id="PTHR47723:SF19">
    <property type="entry name" value="POLYNUCLEOTIDYL TRANSFERASE, RIBONUCLEASE H-LIKE SUPERFAMILY PROTEIN"/>
    <property type="match status" value="1"/>
</dbReference>
<dbReference type="Pfam" id="PF13456">
    <property type="entry name" value="RVT_3"/>
    <property type="match status" value="1"/>
</dbReference>
<evidence type="ECO:0000259" key="2">
    <source>
        <dbReference type="Pfam" id="PF13966"/>
    </source>
</evidence>
<dbReference type="InterPro" id="IPR026960">
    <property type="entry name" value="RVT-Znf"/>
</dbReference>
<dbReference type="AlphaFoldDB" id="A0A6P9E857"/>
<dbReference type="InParanoid" id="A0A6P9E857"/>
<dbReference type="KEGG" id="jre:118347700"/>
<dbReference type="GeneID" id="118347700"/>
<protein>
    <submittedName>
        <fullName evidence="4">Uncharacterized protein LOC118347700</fullName>
    </submittedName>
</protein>
<dbReference type="OrthoDB" id="1436468at2759"/>
<feature type="domain" description="Reverse transcriptase zinc-binding" evidence="2">
    <location>
        <begin position="2"/>
        <end position="60"/>
    </location>
</feature>
<dbReference type="Proteomes" id="UP000235220">
    <property type="component" value="Chromosome 2"/>
</dbReference>
<accession>A0A6P9E857</accession>